<feature type="domain" description="Tyrosine specific protein phosphatases" evidence="2">
    <location>
        <begin position="13"/>
        <end position="88"/>
    </location>
</feature>
<dbReference type="EMBL" id="JAODUP010000517">
    <property type="protein sequence ID" value="KAK2148084.1"/>
    <property type="molecule type" value="Genomic_DNA"/>
</dbReference>
<dbReference type="PROSITE" id="PS50056">
    <property type="entry name" value="TYR_PHOSPHATASE_2"/>
    <property type="match status" value="1"/>
</dbReference>
<dbReference type="InterPro" id="IPR000387">
    <property type="entry name" value="Tyr_Pase_dom"/>
</dbReference>
<reference evidence="3" key="1">
    <citation type="journal article" date="2023" name="Mol. Biol. Evol.">
        <title>Third-Generation Sequencing Reveals the Adaptive Role of the Epigenome in Three Deep-Sea Polychaetes.</title>
        <authorList>
            <person name="Perez M."/>
            <person name="Aroh O."/>
            <person name="Sun Y."/>
            <person name="Lan Y."/>
            <person name="Juniper S.K."/>
            <person name="Young C.R."/>
            <person name="Angers B."/>
            <person name="Qian P.Y."/>
        </authorList>
    </citation>
    <scope>NUCLEOTIDE SEQUENCE</scope>
    <source>
        <strain evidence="3">P08H-3</strain>
    </source>
</reference>
<dbReference type="InterPro" id="IPR000242">
    <property type="entry name" value="PTP_cat"/>
</dbReference>
<accession>A0AAD9J7V0</accession>
<organism evidence="3 4">
    <name type="scientific">Paralvinella palmiformis</name>
    <dbReference type="NCBI Taxonomy" id="53620"/>
    <lineage>
        <taxon>Eukaryota</taxon>
        <taxon>Metazoa</taxon>
        <taxon>Spiralia</taxon>
        <taxon>Lophotrochozoa</taxon>
        <taxon>Annelida</taxon>
        <taxon>Polychaeta</taxon>
        <taxon>Sedentaria</taxon>
        <taxon>Canalipalpata</taxon>
        <taxon>Terebellida</taxon>
        <taxon>Terebelliformia</taxon>
        <taxon>Alvinellidae</taxon>
        <taxon>Paralvinella</taxon>
    </lineage>
</organism>
<dbReference type="PROSITE" id="PS00383">
    <property type="entry name" value="TYR_PHOSPHATASE_1"/>
    <property type="match status" value="1"/>
</dbReference>
<dbReference type="PANTHER" id="PTHR19134:SF553">
    <property type="entry name" value="TYROSINE-PROTEIN PHOSPHATASE 10D-RELATED"/>
    <property type="match status" value="1"/>
</dbReference>
<dbReference type="Gene3D" id="3.90.190.10">
    <property type="entry name" value="Protein tyrosine phosphatase superfamily"/>
    <property type="match status" value="1"/>
</dbReference>
<protein>
    <submittedName>
        <fullName evidence="3">Uncharacterized protein</fullName>
    </submittedName>
</protein>
<dbReference type="SUPFAM" id="SSF52799">
    <property type="entry name" value="(Phosphotyrosine protein) phosphatases II"/>
    <property type="match status" value="1"/>
</dbReference>
<proteinExistence type="predicted"/>
<evidence type="ECO:0000259" key="1">
    <source>
        <dbReference type="PROSITE" id="PS50055"/>
    </source>
</evidence>
<keyword evidence="4" id="KW-1185">Reference proteome</keyword>
<evidence type="ECO:0000259" key="2">
    <source>
        <dbReference type="PROSITE" id="PS50056"/>
    </source>
</evidence>
<name>A0AAD9J7V0_9ANNE</name>
<feature type="domain" description="Tyrosine-protein phosphatase" evidence="1">
    <location>
        <begin position="1"/>
        <end position="82"/>
    </location>
</feature>
<dbReference type="GO" id="GO:0004725">
    <property type="term" value="F:protein tyrosine phosphatase activity"/>
    <property type="evidence" value="ECO:0007669"/>
    <property type="project" value="InterPro"/>
</dbReference>
<dbReference type="SMART" id="SM00404">
    <property type="entry name" value="PTPc_motif"/>
    <property type="match status" value="1"/>
</dbReference>
<dbReference type="InterPro" id="IPR003595">
    <property type="entry name" value="Tyr_Pase_cat"/>
</dbReference>
<dbReference type="Pfam" id="PF00102">
    <property type="entry name" value="Y_phosphatase"/>
    <property type="match status" value="1"/>
</dbReference>
<dbReference type="PROSITE" id="PS50055">
    <property type="entry name" value="TYR_PHOSPHATASE_PTP"/>
    <property type="match status" value="1"/>
</dbReference>
<dbReference type="Proteomes" id="UP001208570">
    <property type="component" value="Unassembled WGS sequence"/>
</dbReference>
<dbReference type="InterPro" id="IPR050348">
    <property type="entry name" value="Protein-Tyr_Phosphatase"/>
</dbReference>
<dbReference type="AlphaFoldDB" id="A0AAD9J7V0"/>
<sequence>MNWPDFGVPEEPNDLIAFVITVRRAIRSDGTGPIVVHCSAGVGRTGSFIAIDRLLQHIKYNSVLDIFSVVLEMRNYRLYMIQVEVSLFDVLR</sequence>
<dbReference type="PRINTS" id="PR00700">
    <property type="entry name" value="PRTYPHPHTASE"/>
</dbReference>
<dbReference type="PANTHER" id="PTHR19134">
    <property type="entry name" value="RECEPTOR-TYPE TYROSINE-PROTEIN PHOSPHATASE"/>
    <property type="match status" value="1"/>
</dbReference>
<evidence type="ECO:0000313" key="3">
    <source>
        <dbReference type="EMBL" id="KAK2148084.1"/>
    </source>
</evidence>
<dbReference type="InterPro" id="IPR029021">
    <property type="entry name" value="Prot-tyrosine_phosphatase-like"/>
</dbReference>
<comment type="caution">
    <text evidence="3">The sequence shown here is derived from an EMBL/GenBank/DDBJ whole genome shotgun (WGS) entry which is preliminary data.</text>
</comment>
<dbReference type="InterPro" id="IPR016130">
    <property type="entry name" value="Tyr_Pase_AS"/>
</dbReference>
<gene>
    <name evidence="3" type="ORF">LSH36_517g03002</name>
</gene>
<evidence type="ECO:0000313" key="4">
    <source>
        <dbReference type="Proteomes" id="UP001208570"/>
    </source>
</evidence>